<dbReference type="EMBL" id="JBBPEH010000006">
    <property type="protein sequence ID" value="KAK7537278.1"/>
    <property type="molecule type" value="Genomic_DNA"/>
</dbReference>
<dbReference type="GeneID" id="92036937"/>
<dbReference type="RefSeq" id="XP_066655429.1">
    <property type="nucleotide sequence ID" value="XM_066804031.1"/>
</dbReference>
<evidence type="ECO:0000313" key="2">
    <source>
        <dbReference type="EMBL" id="KAK7537278.1"/>
    </source>
</evidence>
<name>A0ABR1LQ38_9PEZI</name>
<protein>
    <submittedName>
        <fullName evidence="2">Uncharacterized protein</fullName>
    </submittedName>
</protein>
<feature type="compositionally biased region" description="Polar residues" evidence="1">
    <location>
        <begin position="208"/>
        <end position="242"/>
    </location>
</feature>
<keyword evidence="3" id="KW-1185">Reference proteome</keyword>
<feature type="region of interest" description="Disordered" evidence="1">
    <location>
        <begin position="174"/>
        <end position="305"/>
    </location>
</feature>
<sequence length="396" mass="41937">MAPQSPSQKADDMSSSASEFPNHIASRRPLLSLTDMIRDPNSTRPGQPQGESVSSPRETKLLLCLAESFAATNAADNPQQVPKYTPERFSKYFTYPRRFIHESSTHKYFILGHAMMHMDRVALRYGIVLPRPAIGWGKPRDPVASSAWQAVMVERRRLWEPIRTLMAIQREQLSGLAPRPAPSASSTADGAAKSSELSSAMAKGGQPPVSTSIKAQGRQPQTNAGSSRSNVATTSKEGQPSPSTTTAAAATSTTTNGGQLQDNAPTVVEEGQPQANTCPSRSNAATTSTEGLPHPNTSTTVRGGQLQASACPSTAAEGGQTPGTTTAATAAFTTANGVKLEVNTSITTDEGQLQANTGHFEPHPQPRPGLAASRPAGKPDDDDDAPPAPKRRRYSY</sequence>
<organism evidence="2 3">
    <name type="scientific">Phyllosticta citribraziliensis</name>
    <dbReference type="NCBI Taxonomy" id="989973"/>
    <lineage>
        <taxon>Eukaryota</taxon>
        <taxon>Fungi</taxon>
        <taxon>Dikarya</taxon>
        <taxon>Ascomycota</taxon>
        <taxon>Pezizomycotina</taxon>
        <taxon>Dothideomycetes</taxon>
        <taxon>Dothideomycetes incertae sedis</taxon>
        <taxon>Botryosphaeriales</taxon>
        <taxon>Phyllostictaceae</taxon>
        <taxon>Phyllosticta</taxon>
    </lineage>
</organism>
<dbReference type="Proteomes" id="UP001360953">
    <property type="component" value="Unassembled WGS sequence"/>
</dbReference>
<evidence type="ECO:0000313" key="3">
    <source>
        <dbReference type="Proteomes" id="UP001360953"/>
    </source>
</evidence>
<proteinExistence type="predicted"/>
<feature type="compositionally biased region" description="Polar residues" evidence="1">
    <location>
        <begin position="40"/>
        <end position="56"/>
    </location>
</feature>
<evidence type="ECO:0000256" key="1">
    <source>
        <dbReference type="SAM" id="MobiDB-lite"/>
    </source>
</evidence>
<feature type="compositionally biased region" description="Low complexity" evidence="1">
    <location>
        <begin position="243"/>
        <end position="255"/>
    </location>
</feature>
<feature type="region of interest" description="Disordered" evidence="1">
    <location>
        <begin position="343"/>
        <end position="396"/>
    </location>
</feature>
<feature type="compositionally biased region" description="Polar residues" evidence="1">
    <location>
        <begin position="1"/>
        <end position="19"/>
    </location>
</feature>
<feature type="region of interest" description="Disordered" evidence="1">
    <location>
        <begin position="1"/>
        <end position="56"/>
    </location>
</feature>
<feature type="compositionally biased region" description="Polar residues" evidence="1">
    <location>
        <begin position="273"/>
        <end position="305"/>
    </location>
</feature>
<reference evidence="2 3" key="1">
    <citation type="submission" date="2024-04" db="EMBL/GenBank/DDBJ databases">
        <title>Phyllosticta paracitricarpa is synonymous to the EU quarantine fungus P. citricarpa based on phylogenomic analyses.</title>
        <authorList>
            <consortium name="Lawrence Berkeley National Laboratory"/>
            <person name="Van ingen-buijs V.A."/>
            <person name="Van westerhoven A.C."/>
            <person name="Haridas S."/>
            <person name="Skiadas P."/>
            <person name="Martin F."/>
            <person name="Groenewald J.Z."/>
            <person name="Crous P.W."/>
            <person name="Seidl M.F."/>
        </authorList>
    </citation>
    <scope>NUCLEOTIDE SEQUENCE [LARGE SCALE GENOMIC DNA]</scope>
    <source>
        <strain evidence="2 3">CPC 17464</strain>
    </source>
</reference>
<feature type="compositionally biased region" description="Polar residues" evidence="1">
    <location>
        <begin position="343"/>
        <end position="357"/>
    </location>
</feature>
<gene>
    <name evidence="2" type="ORF">J3D65DRAFT_696641</name>
</gene>
<accession>A0ABR1LQ38</accession>
<comment type="caution">
    <text evidence="2">The sequence shown here is derived from an EMBL/GenBank/DDBJ whole genome shotgun (WGS) entry which is preliminary data.</text>
</comment>